<protein>
    <submittedName>
        <fullName evidence="1">Uncharacterized protein</fullName>
    </submittedName>
</protein>
<reference evidence="2" key="1">
    <citation type="journal article" date="2016" name="Nature">
        <title>Genome evolution in the allotetraploid frog Xenopus laevis.</title>
        <authorList>
            <person name="Session A.M."/>
            <person name="Uno Y."/>
            <person name="Kwon T."/>
            <person name="Chapman J.A."/>
            <person name="Toyoda A."/>
            <person name="Takahashi S."/>
            <person name="Fukui A."/>
            <person name="Hikosaka A."/>
            <person name="Suzuki A."/>
            <person name="Kondo M."/>
            <person name="van Heeringen S.J."/>
            <person name="Quigley I."/>
            <person name="Heinz S."/>
            <person name="Ogino H."/>
            <person name="Ochi H."/>
            <person name="Hellsten U."/>
            <person name="Lyons J.B."/>
            <person name="Simakov O."/>
            <person name="Putnam N."/>
            <person name="Stites J."/>
            <person name="Kuroki Y."/>
            <person name="Tanaka T."/>
            <person name="Michiue T."/>
            <person name="Watanabe M."/>
            <person name="Bogdanovic O."/>
            <person name="Lister R."/>
            <person name="Georgiou G."/>
            <person name="Paranjpe S.S."/>
            <person name="van Kruijsbergen I."/>
            <person name="Shu S."/>
            <person name="Carlson J."/>
            <person name="Kinoshita T."/>
            <person name="Ohta Y."/>
            <person name="Mawaribuchi S."/>
            <person name="Jenkins J."/>
            <person name="Grimwood J."/>
            <person name="Schmutz J."/>
            <person name="Mitros T."/>
            <person name="Mozaffari S.V."/>
            <person name="Suzuki Y."/>
            <person name="Haramoto Y."/>
            <person name="Yamamoto T.S."/>
            <person name="Takagi C."/>
            <person name="Heald R."/>
            <person name="Miller K."/>
            <person name="Haudenschild C."/>
            <person name="Kitzman J."/>
            <person name="Nakayama T."/>
            <person name="Izutsu Y."/>
            <person name="Robert J."/>
            <person name="Fortriede J."/>
            <person name="Burns K."/>
            <person name="Lotay V."/>
            <person name="Karimi K."/>
            <person name="Yasuoka Y."/>
            <person name="Dichmann D.S."/>
            <person name="Flajnik M.F."/>
            <person name="Houston D.W."/>
            <person name="Shendure J."/>
            <person name="DuPasquier L."/>
            <person name="Vize P.D."/>
            <person name="Zorn A.M."/>
            <person name="Ito M."/>
            <person name="Marcotte E.M."/>
            <person name="Wallingford J.B."/>
            <person name="Ito Y."/>
            <person name="Asashima M."/>
            <person name="Ueno N."/>
            <person name="Matsuda Y."/>
            <person name="Veenstra G.J."/>
            <person name="Fujiyama A."/>
            <person name="Harland R.M."/>
            <person name="Taira M."/>
            <person name="Rokhsar D.S."/>
        </authorList>
    </citation>
    <scope>NUCLEOTIDE SEQUENCE [LARGE SCALE GENOMIC DNA]</scope>
    <source>
        <strain evidence="2">J</strain>
    </source>
</reference>
<organism evidence="1 2">
    <name type="scientific">Xenopus laevis</name>
    <name type="common">African clawed frog</name>
    <dbReference type="NCBI Taxonomy" id="8355"/>
    <lineage>
        <taxon>Eukaryota</taxon>
        <taxon>Metazoa</taxon>
        <taxon>Chordata</taxon>
        <taxon>Craniata</taxon>
        <taxon>Vertebrata</taxon>
        <taxon>Euteleostomi</taxon>
        <taxon>Amphibia</taxon>
        <taxon>Batrachia</taxon>
        <taxon>Anura</taxon>
        <taxon>Pipoidea</taxon>
        <taxon>Pipidae</taxon>
        <taxon>Xenopodinae</taxon>
        <taxon>Xenopus</taxon>
        <taxon>Xenopus</taxon>
    </lineage>
</organism>
<gene>
    <name evidence="1" type="ORF">XELAEV_18028988mg</name>
</gene>
<name>A0A974CT60_XENLA</name>
<evidence type="ECO:0000313" key="1">
    <source>
        <dbReference type="EMBL" id="OCT77891.1"/>
    </source>
</evidence>
<proteinExistence type="predicted"/>
<dbReference type="AlphaFoldDB" id="A0A974CT60"/>
<accession>A0A974CT60</accession>
<sequence length="77" mass="8781">MTHSQPSIAAIYKIYREKFHCNRVMRQFPAISSAPTRLSLSLSCDQSSFPPSSSFNWKWKEFLPVLLSLCTSQGRQG</sequence>
<dbReference type="EMBL" id="CM004475">
    <property type="protein sequence ID" value="OCT77891.1"/>
    <property type="molecule type" value="Genomic_DNA"/>
</dbReference>
<evidence type="ECO:0000313" key="2">
    <source>
        <dbReference type="Proteomes" id="UP000694892"/>
    </source>
</evidence>
<dbReference type="Proteomes" id="UP000694892">
    <property type="component" value="Chromosome 5S"/>
</dbReference>